<protein>
    <submittedName>
        <fullName evidence="1">Helix-turn-helix domain-containing protein</fullName>
    </submittedName>
</protein>
<accession>A0ABD6AU08</accession>
<comment type="caution">
    <text evidence="1">The sequence shown here is derived from an EMBL/GenBank/DDBJ whole genome shotgun (WGS) entry which is preliminary data.</text>
</comment>
<dbReference type="Proteomes" id="UP001597187">
    <property type="component" value="Unassembled WGS sequence"/>
</dbReference>
<dbReference type="InterPro" id="IPR011991">
    <property type="entry name" value="ArsR-like_HTH"/>
</dbReference>
<dbReference type="EMBL" id="JBHUDC010000002">
    <property type="protein sequence ID" value="MFD1512414.1"/>
    <property type="molecule type" value="Genomic_DNA"/>
</dbReference>
<evidence type="ECO:0000313" key="2">
    <source>
        <dbReference type="Proteomes" id="UP001597187"/>
    </source>
</evidence>
<dbReference type="InterPro" id="IPR036388">
    <property type="entry name" value="WH-like_DNA-bd_sf"/>
</dbReference>
<dbReference type="SUPFAM" id="SSF46785">
    <property type="entry name" value="Winged helix' DNA-binding domain"/>
    <property type="match status" value="1"/>
</dbReference>
<sequence>MREESSLAEVLDLLSDEYARAILTETSVEPMSAKTLSERCDASLPTVYRRIEHLTDCGLLDERTQPRRDGNHHRVYTATLHRFSLELDDGEFTADVDRHESDDGRDDVADRFTRMWEGL</sequence>
<dbReference type="AlphaFoldDB" id="A0ABD6AU08"/>
<organism evidence="1 2">
    <name type="scientific">Halomarina rubra</name>
    <dbReference type="NCBI Taxonomy" id="2071873"/>
    <lineage>
        <taxon>Archaea</taxon>
        <taxon>Methanobacteriati</taxon>
        <taxon>Methanobacteriota</taxon>
        <taxon>Stenosarchaea group</taxon>
        <taxon>Halobacteria</taxon>
        <taxon>Halobacteriales</taxon>
        <taxon>Natronomonadaceae</taxon>
        <taxon>Halomarina</taxon>
    </lineage>
</organism>
<reference evidence="1 2" key="1">
    <citation type="journal article" date="2019" name="Int. J. Syst. Evol. Microbiol.">
        <title>The Global Catalogue of Microorganisms (GCM) 10K type strain sequencing project: providing services to taxonomists for standard genome sequencing and annotation.</title>
        <authorList>
            <consortium name="The Broad Institute Genomics Platform"/>
            <consortium name="The Broad Institute Genome Sequencing Center for Infectious Disease"/>
            <person name="Wu L."/>
            <person name="Ma J."/>
        </authorList>
    </citation>
    <scope>NUCLEOTIDE SEQUENCE [LARGE SCALE GENOMIC DNA]</scope>
    <source>
        <strain evidence="1 2">CGMCC 1.12563</strain>
    </source>
</reference>
<dbReference type="Pfam" id="PF12840">
    <property type="entry name" value="HTH_20"/>
    <property type="match status" value="1"/>
</dbReference>
<dbReference type="RefSeq" id="WP_250872392.1">
    <property type="nucleotide sequence ID" value="NZ_JALXFV010000002.1"/>
</dbReference>
<name>A0ABD6AU08_9EURY</name>
<dbReference type="InterPro" id="IPR036390">
    <property type="entry name" value="WH_DNA-bd_sf"/>
</dbReference>
<gene>
    <name evidence="1" type="ORF">ACFSBT_03860</name>
</gene>
<dbReference type="Gene3D" id="1.10.10.10">
    <property type="entry name" value="Winged helix-like DNA-binding domain superfamily/Winged helix DNA-binding domain"/>
    <property type="match status" value="1"/>
</dbReference>
<proteinExistence type="predicted"/>
<keyword evidence="2" id="KW-1185">Reference proteome</keyword>
<evidence type="ECO:0000313" key="1">
    <source>
        <dbReference type="EMBL" id="MFD1512414.1"/>
    </source>
</evidence>
<dbReference type="CDD" id="cd00090">
    <property type="entry name" value="HTH_ARSR"/>
    <property type="match status" value="1"/>
</dbReference>